<proteinExistence type="predicted"/>
<evidence type="ECO:0000313" key="1">
    <source>
        <dbReference type="EMBL" id="GLG86168.1"/>
    </source>
</evidence>
<dbReference type="Proteomes" id="UP001145109">
    <property type="component" value="Unassembled WGS sequence"/>
</dbReference>
<organism evidence="1 2">
    <name type="scientific">Coprococcus comes</name>
    <dbReference type="NCBI Taxonomy" id="410072"/>
    <lineage>
        <taxon>Bacteria</taxon>
        <taxon>Bacillati</taxon>
        <taxon>Bacillota</taxon>
        <taxon>Clostridia</taxon>
        <taxon>Lachnospirales</taxon>
        <taxon>Lachnospiraceae</taxon>
        <taxon>Coprococcus</taxon>
    </lineage>
</organism>
<gene>
    <name evidence="1" type="ORF">comes_07130</name>
</gene>
<accession>A0AA37QP24</accession>
<sequence length="211" mass="24229">MTGILPIKKYGSHSALNMFTEYSMTDPGDLAEYFGFTEQETSELCEKYEMNFDEAKKWYDGYHLMVHRQMGNEICSIYNPKSVVEAMMRHKFGTYWNQTETYEALKIYIQMDMDGLKDSVIRMLAGEGVPVNVGTFSNDMTTFATKDDVLTLLGHLGYLAYDSVNETVRIPNKEVSQEYVNAISTMNWYGVAESVEDSRKLLESLWALDEE</sequence>
<reference evidence="1" key="1">
    <citation type="submission" date="2022-09" db="EMBL/GenBank/DDBJ databases">
        <title>Draft genome sequence of Coprococcus comes strain 31264.</title>
        <authorList>
            <person name="Atsushi H."/>
            <person name="Moriya O."/>
            <person name="Mitsuo S."/>
        </authorList>
    </citation>
    <scope>NUCLEOTIDE SEQUENCE</scope>
    <source>
        <strain evidence="1">JCM 31264</strain>
    </source>
</reference>
<protein>
    <recommendedName>
        <fullName evidence="3">AAA-ATPase-like domain-containing protein</fullName>
    </recommendedName>
</protein>
<comment type="caution">
    <text evidence="1">The sequence shown here is derived from an EMBL/GenBank/DDBJ whole genome shotgun (WGS) entry which is preliminary data.</text>
</comment>
<dbReference type="AlphaFoldDB" id="A0AA37QP24"/>
<dbReference type="PANTHER" id="PTHR34825:SF1">
    <property type="entry name" value="AAA-ATPASE-LIKE DOMAIN-CONTAINING PROTEIN"/>
    <property type="match status" value="1"/>
</dbReference>
<reference evidence="1" key="2">
    <citation type="submission" date="2022-11" db="EMBL/GenBank/DDBJ databases">
        <title>Draft genome sequence of Coprococcus comes strain 31264.</title>
        <authorList>
            <person name="Hisatomi A."/>
            <person name="Ohkuma M."/>
            <person name="Sakamoto M."/>
        </authorList>
    </citation>
    <scope>NUCLEOTIDE SEQUENCE</scope>
    <source>
        <strain evidence="1">JCM 31264</strain>
    </source>
</reference>
<evidence type="ECO:0008006" key="3">
    <source>
        <dbReference type="Google" id="ProtNLM"/>
    </source>
</evidence>
<name>A0AA37QP24_9FIRM</name>
<dbReference type="EMBL" id="BSCI01000003">
    <property type="protein sequence ID" value="GLG86168.1"/>
    <property type="molecule type" value="Genomic_DNA"/>
</dbReference>
<dbReference type="RefSeq" id="WP_334291813.1">
    <property type="nucleotide sequence ID" value="NZ_BSCI01000003.1"/>
</dbReference>
<evidence type="ECO:0000313" key="2">
    <source>
        <dbReference type="Proteomes" id="UP001145109"/>
    </source>
</evidence>
<dbReference type="PANTHER" id="PTHR34825">
    <property type="entry name" value="CONSERVED PROTEIN, WITH A WEAK D-GALACTARATE DEHYDRATASE/ALTRONATE HYDROLASE DOMAIN"/>
    <property type="match status" value="1"/>
</dbReference>